<accession>C5LH26</accession>
<dbReference type="Proteomes" id="UP000007800">
    <property type="component" value="Unassembled WGS sequence"/>
</dbReference>
<dbReference type="RefSeq" id="XP_002772181.1">
    <property type="nucleotide sequence ID" value="XM_002772135.1"/>
</dbReference>
<dbReference type="InParanoid" id="C5LH26"/>
<keyword evidence="2" id="KW-1185">Reference proteome</keyword>
<protein>
    <submittedName>
        <fullName evidence="1">Uncharacterized protein</fullName>
    </submittedName>
</protein>
<organism evidence="2">
    <name type="scientific">Perkinsus marinus (strain ATCC 50983 / TXsc)</name>
    <dbReference type="NCBI Taxonomy" id="423536"/>
    <lineage>
        <taxon>Eukaryota</taxon>
        <taxon>Sar</taxon>
        <taxon>Alveolata</taxon>
        <taxon>Perkinsozoa</taxon>
        <taxon>Perkinsea</taxon>
        <taxon>Perkinsida</taxon>
        <taxon>Perkinsidae</taxon>
        <taxon>Perkinsus</taxon>
    </lineage>
</organism>
<name>C5LH26_PERM5</name>
<dbReference type="EMBL" id="GG682003">
    <property type="protein sequence ID" value="EER03997.1"/>
    <property type="molecule type" value="Genomic_DNA"/>
</dbReference>
<proteinExistence type="predicted"/>
<gene>
    <name evidence="1" type="ORF">Pmar_PMAR024865</name>
</gene>
<dbReference type="GeneID" id="9044906"/>
<reference evidence="1 2" key="1">
    <citation type="submission" date="2008-07" db="EMBL/GenBank/DDBJ databases">
        <authorList>
            <person name="El-Sayed N."/>
            <person name="Caler E."/>
            <person name="Inman J."/>
            <person name="Amedeo P."/>
            <person name="Hass B."/>
            <person name="Wortman J."/>
        </authorList>
    </citation>
    <scope>NUCLEOTIDE SEQUENCE [LARGE SCALE GENOMIC DNA]</scope>
    <source>
        <strain evidence="2">ATCC 50983 / TXsc</strain>
    </source>
</reference>
<dbReference type="AlphaFoldDB" id="C5LH26"/>
<evidence type="ECO:0000313" key="1">
    <source>
        <dbReference type="EMBL" id="EER03997.1"/>
    </source>
</evidence>
<dbReference type="OMA" id="VLEWHSE"/>
<sequence length="266" mass="29604">MLTTTPIAARVGTADQIYGRSRRRRRSAAKDRKDHDRNFVARDIASPLVTRGNVESDIIPELGVATFEASEDSPHTVVRSVEQTRRARPVDVGVDGHSKAAVLEWHSEEDFGATQEKQTYKSAVADEPGKGISSIEKRLEDCETLYSTELAGHLRRPKPKGLFLPESSVDRRIVRNDCQTVDDDDWLDFQHKRASIAVKALSEAMQTLLDPLDTPVLLDRAEALLMHKLVSKAKLLGMTPDQSQALVRELPNAIAKWKSELTKSST</sequence>
<evidence type="ECO:0000313" key="2">
    <source>
        <dbReference type="Proteomes" id="UP000007800"/>
    </source>
</evidence>